<dbReference type="EMBL" id="FTOR01000018">
    <property type="protein sequence ID" value="SIT34706.1"/>
    <property type="molecule type" value="Genomic_DNA"/>
</dbReference>
<dbReference type="CDD" id="cd00657">
    <property type="entry name" value="Ferritin_like"/>
    <property type="match status" value="1"/>
</dbReference>
<evidence type="ECO:0000313" key="2">
    <source>
        <dbReference type="Proteomes" id="UP000186917"/>
    </source>
</evidence>
<accession>A0A1N7RHS8</accession>
<dbReference type="InterPro" id="IPR012348">
    <property type="entry name" value="RNR-like"/>
</dbReference>
<gene>
    <name evidence="1" type="ORF">SAMN05421788_11857</name>
</gene>
<evidence type="ECO:0000313" key="1">
    <source>
        <dbReference type="EMBL" id="SIT34706.1"/>
    </source>
</evidence>
<dbReference type="Proteomes" id="UP000186917">
    <property type="component" value="Unassembled WGS sequence"/>
</dbReference>
<dbReference type="InterPro" id="IPR009078">
    <property type="entry name" value="Ferritin-like_SF"/>
</dbReference>
<proteinExistence type="predicted"/>
<evidence type="ECO:0008006" key="3">
    <source>
        <dbReference type="Google" id="ProtNLM"/>
    </source>
</evidence>
<dbReference type="GO" id="GO:0016491">
    <property type="term" value="F:oxidoreductase activity"/>
    <property type="evidence" value="ECO:0007669"/>
    <property type="project" value="InterPro"/>
</dbReference>
<dbReference type="SUPFAM" id="SSF47240">
    <property type="entry name" value="Ferritin-like"/>
    <property type="match status" value="1"/>
</dbReference>
<sequence length="265" mass="31129">MYYSITRLNTSKMKTTEQWITHFQNNALQQRVNWKQQPVLSAIEKDTIGRSLQAWQLGETSDGSHLLKAATAYATKFNDPAYVEAVKLFIKEEQKHGNNLGTYLDRIGVPRVKKDWGDTLFRKIRYLNSNIELWTLAVITVESTAQLFYQSMRDATGCALLKQVCSDILIDEAYHIDFQTERLRNLFRSKTPFWRAVSRWLYYPFFFSTAIVVWLGHRKLLTAGGNTFEKYMYRMKCKYNRIAGRVFKTRTLFQYHSISSYPHVQ</sequence>
<dbReference type="AlphaFoldDB" id="A0A1N7RHS8"/>
<name>A0A1N7RHS8_9BACT</name>
<dbReference type="Gene3D" id="1.10.620.20">
    <property type="entry name" value="Ribonucleotide Reductase, subunit A"/>
    <property type="match status" value="1"/>
</dbReference>
<keyword evidence="2" id="KW-1185">Reference proteome</keyword>
<reference evidence="2" key="1">
    <citation type="submission" date="2017-01" db="EMBL/GenBank/DDBJ databases">
        <authorList>
            <person name="Varghese N."/>
            <person name="Submissions S."/>
        </authorList>
    </citation>
    <scope>NUCLEOTIDE SEQUENCE [LARGE SCALE GENOMIC DNA]</scope>
    <source>
        <strain evidence="2">DSM 21054</strain>
    </source>
</reference>
<organism evidence="1 2">
    <name type="scientific">Filimonas lacunae</name>
    <dbReference type="NCBI Taxonomy" id="477680"/>
    <lineage>
        <taxon>Bacteria</taxon>
        <taxon>Pseudomonadati</taxon>
        <taxon>Bacteroidota</taxon>
        <taxon>Chitinophagia</taxon>
        <taxon>Chitinophagales</taxon>
        <taxon>Chitinophagaceae</taxon>
        <taxon>Filimonas</taxon>
    </lineage>
</organism>
<dbReference type="STRING" id="477680.SAMN05421788_11857"/>
<protein>
    <recommendedName>
        <fullName evidence="3">Ferritin-like domain-containing protein</fullName>
    </recommendedName>
</protein>